<dbReference type="EMBL" id="DUZY01000001">
    <property type="protein sequence ID" value="DAD24557.1"/>
    <property type="molecule type" value="Genomic_DNA"/>
</dbReference>
<evidence type="ECO:0000313" key="2">
    <source>
        <dbReference type="Proteomes" id="UP000607653"/>
    </source>
</evidence>
<gene>
    <name evidence="1" type="ORF">HUJ06_026021</name>
</gene>
<protein>
    <submittedName>
        <fullName evidence="1">Uncharacterized protein</fullName>
    </submittedName>
</protein>
<sequence length="45" mass="5005">MGDLRACSCRELVLRMILPECIKGSVLVNTRRCAALLLDGWIFPA</sequence>
<keyword evidence="2" id="KW-1185">Reference proteome</keyword>
<dbReference type="AlphaFoldDB" id="A0A822XW50"/>
<organism evidence="1 2">
    <name type="scientific">Nelumbo nucifera</name>
    <name type="common">Sacred lotus</name>
    <dbReference type="NCBI Taxonomy" id="4432"/>
    <lineage>
        <taxon>Eukaryota</taxon>
        <taxon>Viridiplantae</taxon>
        <taxon>Streptophyta</taxon>
        <taxon>Embryophyta</taxon>
        <taxon>Tracheophyta</taxon>
        <taxon>Spermatophyta</taxon>
        <taxon>Magnoliopsida</taxon>
        <taxon>Proteales</taxon>
        <taxon>Nelumbonaceae</taxon>
        <taxon>Nelumbo</taxon>
    </lineage>
</organism>
<dbReference type="Proteomes" id="UP000607653">
    <property type="component" value="Unassembled WGS sequence"/>
</dbReference>
<name>A0A822XW50_NELNU</name>
<accession>A0A822XW50</accession>
<comment type="caution">
    <text evidence="1">The sequence shown here is derived from an EMBL/GenBank/DDBJ whole genome shotgun (WGS) entry which is preliminary data.</text>
</comment>
<reference evidence="1 2" key="1">
    <citation type="journal article" date="2020" name="Mol. Biol. Evol.">
        <title>Distinct Expression and Methylation Patterns for Genes with Different Fates following a Single Whole-Genome Duplication in Flowering Plants.</title>
        <authorList>
            <person name="Shi T."/>
            <person name="Rahmani R.S."/>
            <person name="Gugger P.F."/>
            <person name="Wang M."/>
            <person name="Li H."/>
            <person name="Zhang Y."/>
            <person name="Li Z."/>
            <person name="Wang Q."/>
            <person name="Van de Peer Y."/>
            <person name="Marchal K."/>
            <person name="Chen J."/>
        </authorList>
    </citation>
    <scope>NUCLEOTIDE SEQUENCE [LARGE SCALE GENOMIC DNA]</scope>
    <source>
        <tissue evidence="1">Leaf</tissue>
    </source>
</reference>
<evidence type="ECO:0000313" key="1">
    <source>
        <dbReference type="EMBL" id="DAD24557.1"/>
    </source>
</evidence>
<proteinExistence type="predicted"/>